<proteinExistence type="predicted"/>
<dbReference type="EMBL" id="GGEC01037413">
    <property type="protein sequence ID" value="MBX17897.1"/>
    <property type="molecule type" value="Transcribed_RNA"/>
</dbReference>
<keyword evidence="1" id="KW-0472">Membrane</keyword>
<accession>A0A2P2LIU2</accession>
<name>A0A2P2LIU2_RHIMU</name>
<organism evidence="1">
    <name type="scientific">Rhizophora mucronata</name>
    <name type="common">Asiatic mangrove</name>
    <dbReference type="NCBI Taxonomy" id="61149"/>
    <lineage>
        <taxon>Eukaryota</taxon>
        <taxon>Viridiplantae</taxon>
        <taxon>Streptophyta</taxon>
        <taxon>Embryophyta</taxon>
        <taxon>Tracheophyta</taxon>
        <taxon>Spermatophyta</taxon>
        <taxon>Magnoliopsida</taxon>
        <taxon>eudicotyledons</taxon>
        <taxon>Gunneridae</taxon>
        <taxon>Pentapetalae</taxon>
        <taxon>rosids</taxon>
        <taxon>fabids</taxon>
        <taxon>Malpighiales</taxon>
        <taxon>Rhizophoraceae</taxon>
        <taxon>Rhizophora</taxon>
    </lineage>
</organism>
<reference evidence="1" key="1">
    <citation type="submission" date="2018-02" db="EMBL/GenBank/DDBJ databases">
        <title>Rhizophora mucronata_Transcriptome.</title>
        <authorList>
            <person name="Meera S.P."/>
            <person name="Sreeshan A."/>
            <person name="Augustine A."/>
        </authorList>
    </citation>
    <scope>NUCLEOTIDE SEQUENCE</scope>
    <source>
        <tissue evidence="1">Leaf</tissue>
    </source>
</reference>
<keyword evidence="1" id="KW-0812">Transmembrane</keyword>
<evidence type="ECO:0000313" key="1">
    <source>
        <dbReference type="EMBL" id="MBX17897.1"/>
    </source>
</evidence>
<dbReference type="AlphaFoldDB" id="A0A2P2LIU2"/>
<protein>
    <submittedName>
        <fullName evidence="1">Transmembrane protein 115-like</fullName>
    </submittedName>
</protein>
<sequence length="96" mass="10094">MGIVQSNMHNMTVIQNSTKICILKFCTIFEGVTKIQLPRLKLHQTFSVASFFDSSALRAAANLSAANLSSSALAPLSLLLDASMGSEPGNGAPPTV</sequence>